<dbReference type="EMBL" id="SDIL01000025">
    <property type="protein sequence ID" value="RXK39907.1"/>
    <property type="molecule type" value="Genomic_DNA"/>
</dbReference>
<evidence type="ECO:0000256" key="4">
    <source>
        <dbReference type="ARBA" id="ARBA00022786"/>
    </source>
</evidence>
<dbReference type="InterPro" id="IPR016155">
    <property type="entry name" value="Mopterin_synth/thiamin_S_b"/>
</dbReference>
<feature type="cross-link" description="Glycyl lysine isopeptide (Gly-Lys) (interchain with K-? in acceptor proteins)" evidence="5">
    <location>
        <position position="147"/>
    </location>
</feature>
<protein>
    <recommendedName>
        <fullName evidence="5 6">Ubiquitin-related modifier 1</fullName>
    </recommendedName>
</protein>
<dbReference type="SUPFAM" id="SSF54285">
    <property type="entry name" value="MoaD/ThiS"/>
    <property type="match status" value="1"/>
</dbReference>
<organism evidence="7 8">
    <name type="scientific">Tremella mesenterica</name>
    <name type="common">Jelly fungus</name>
    <dbReference type="NCBI Taxonomy" id="5217"/>
    <lineage>
        <taxon>Eukaryota</taxon>
        <taxon>Fungi</taxon>
        <taxon>Dikarya</taxon>
        <taxon>Basidiomycota</taxon>
        <taxon>Agaricomycotina</taxon>
        <taxon>Tremellomycetes</taxon>
        <taxon>Tremellales</taxon>
        <taxon>Tremellaceae</taxon>
        <taxon>Tremella</taxon>
    </lineage>
</organism>
<accession>A0A4V1M4C7</accession>
<dbReference type="GO" id="GO:0005829">
    <property type="term" value="C:cytosol"/>
    <property type="evidence" value="ECO:0007669"/>
    <property type="project" value="UniProtKB-UniRule"/>
</dbReference>
<comment type="similarity">
    <text evidence="5 6">Belongs to the URM1 family.</text>
</comment>
<comment type="pathway">
    <text evidence="5 6">tRNA modification; 5-methoxycarbonylmethyl-2-thiouridine-tRNA biosynthesis.</text>
</comment>
<comment type="subcellular location">
    <subcellularLocation>
        <location evidence="5 6">Cytoplasm</location>
    </subcellularLocation>
</comment>
<evidence type="ECO:0000313" key="7">
    <source>
        <dbReference type="EMBL" id="RXK39907.1"/>
    </source>
</evidence>
<feature type="modified residue" description="1-thioglycine" evidence="5">
    <location>
        <position position="147"/>
    </location>
</feature>
<name>A0A4V1M4C7_TREME</name>
<comment type="caution">
    <text evidence="7">The sequence shown here is derived from an EMBL/GenBank/DDBJ whole genome shotgun (WGS) entry which is preliminary data.</text>
</comment>
<dbReference type="GO" id="GO:0032447">
    <property type="term" value="P:protein urmylation"/>
    <property type="evidence" value="ECO:0007669"/>
    <property type="project" value="UniProtKB-UniRule"/>
</dbReference>
<dbReference type="GO" id="GO:0034227">
    <property type="term" value="P:tRNA thio-modification"/>
    <property type="evidence" value="ECO:0007669"/>
    <property type="project" value="UniProtKB-UniRule"/>
</dbReference>
<keyword evidence="4 5" id="KW-0833">Ubl conjugation pathway</keyword>
<evidence type="ECO:0000256" key="1">
    <source>
        <dbReference type="ARBA" id="ARBA00022490"/>
    </source>
</evidence>
<dbReference type="Pfam" id="PF09138">
    <property type="entry name" value="Urm1"/>
    <property type="match status" value="1"/>
</dbReference>
<evidence type="ECO:0000256" key="2">
    <source>
        <dbReference type="ARBA" id="ARBA00022499"/>
    </source>
</evidence>
<dbReference type="PANTHER" id="PTHR14986">
    <property type="entry name" value="RURM1 PROTEIN"/>
    <property type="match status" value="1"/>
</dbReference>
<dbReference type="Proteomes" id="UP000289152">
    <property type="component" value="Unassembled WGS sequence"/>
</dbReference>
<dbReference type="FunCoup" id="A0A4V1M4C7">
    <property type="interactions" value="348"/>
</dbReference>
<dbReference type="InterPro" id="IPR015221">
    <property type="entry name" value="Urm1"/>
</dbReference>
<sequence length="147" mass="16197">MAATVATVMTTMNPEVTSNGLGYVGKTEVEASGSSSTIVKKEEELEILIEFGGGLHLLFSQKPKHTIHIPCQIPQSDLPEAPDMRYLVRWLKENLLSERPEMFGEGDSVRPGILVLINDADWELEGELEYLLKDGDEVVFISTLHGG</sequence>
<keyword evidence="2 5" id="KW-1017">Isopeptide bond</keyword>
<comment type="PTM">
    <text evidence="5">C-terminal thiocarboxylation occurs in 2 steps, it is first acyl-adenylated (-COAMP) via the hesA/moeB/thiF part of UBA4, then thiocarboxylated (-COSH) via the rhodanese domain of UBA4.</text>
</comment>
<dbReference type="STRING" id="5217.A0A4V1M4C7"/>
<dbReference type="InterPro" id="IPR012675">
    <property type="entry name" value="Beta-grasp_dom_sf"/>
</dbReference>
<dbReference type="VEuPathDB" id="FungiDB:TREMEDRAFT_35753"/>
<evidence type="ECO:0000256" key="6">
    <source>
        <dbReference type="RuleBase" id="RU361182"/>
    </source>
</evidence>
<gene>
    <name evidence="5" type="primary">URM1</name>
    <name evidence="7" type="ORF">M231_02841</name>
</gene>
<dbReference type="AlphaFoldDB" id="A0A4V1M4C7"/>
<dbReference type="OrthoDB" id="10248987at2759"/>
<dbReference type="HAMAP" id="MF_03048">
    <property type="entry name" value="Urm1"/>
    <property type="match status" value="1"/>
</dbReference>
<keyword evidence="8" id="KW-1185">Reference proteome</keyword>
<evidence type="ECO:0000313" key="8">
    <source>
        <dbReference type="Proteomes" id="UP000289152"/>
    </source>
</evidence>
<evidence type="ECO:0000256" key="5">
    <source>
        <dbReference type="HAMAP-Rule" id="MF_03048"/>
    </source>
</evidence>
<reference evidence="7 8" key="1">
    <citation type="submission" date="2016-06" db="EMBL/GenBank/DDBJ databases">
        <title>Evolution of pathogenesis and genome organization in the Tremellales.</title>
        <authorList>
            <person name="Cuomo C."/>
            <person name="Litvintseva A."/>
            <person name="Heitman J."/>
            <person name="Chen Y."/>
            <person name="Sun S."/>
            <person name="Springer D."/>
            <person name="Dromer F."/>
            <person name="Young S."/>
            <person name="Zeng Q."/>
            <person name="Chapman S."/>
            <person name="Gujja S."/>
            <person name="Saif S."/>
            <person name="Birren B."/>
        </authorList>
    </citation>
    <scope>NUCLEOTIDE SEQUENCE [LARGE SCALE GENOMIC DNA]</scope>
    <source>
        <strain evidence="7 8">ATCC 28783</strain>
    </source>
</reference>
<comment type="function">
    <text evidence="5">Acts as a sulfur carrier required for 2-thiolation of mcm(5)S(2)U at tRNA wobble positions of cytosolic tRNA(Lys), tRNA(Glu) and tRNA(Gln). Serves as sulfur donor in tRNA 2-thiolation reaction by being thiocarboxylated (-COSH) at its C-terminus by the MOCS3 homolog UBA4. The sulfur is then transferred to tRNA to form 2-thiolation of mcm(5)S(2)U. Prior mcm(5) tRNA modification by the elongator complex is required for 2-thiolation. Also acts as a ubiquitin-like protein (UBL) that is covalently conjugated via an isopeptide bond to lysine residues of target proteins such as AHP1. The thiocarboxylated form serves as substrate for conjugation and oxidative stress specifically induces the formation of UBL-protein conjugates.</text>
</comment>
<dbReference type="UniPathway" id="UPA00988"/>
<evidence type="ECO:0000256" key="3">
    <source>
        <dbReference type="ARBA" id="ARBA00022694"/>
    </source>
</evidence>
<dbReference type="GO" id="GO:0002098">
    <property type="term" value="P:tRNA wobble uridine modification"/>
    <property type="evidence" value="ECO:0007669"/>
    <property type="project" value="UniProtKB-UniRule"/>
</dbReference>
<dbReference type="CDD" id="cd01764">
    <property type="entry name" value="Ubl_Urm1"/>
    <property type="match status" value="1"/>
</dbReference>
<dbReference type="InParanoid" id="A0A4V1M4C7"/>
<dbReference type="Gene3D" id="3.10.20.30">
    <property type="match status" value="1"/>
</dbReference>
<keyword evidence="3 5" id="KW-0819">tRNA processing</keyword>
<proteinExistence type="inferred from homology"/>
<keyword evidence="1 5" id="KW-0963">Cytoplasm</keyword>